<keyword evidence="3" id="KW-1185">Reference proteome</keyword>
<evidence type="ECO:0008006" key="4">
    <source>
        <dbReference type="Google" id="ProtNLM"/>
    </source>
</evidence>
<feature type="region of interest" description="Disordered" evidence="1">
    <location>
        <begin position="117"/>
        <end position="136"/>
    </location>
</feature>
<protein>
    <recommendedName>
        <fullName evidence="4">CDP-glycerol:poly(Glycerophosphate) glycerophosphotransferase</fullName>
    </recommendedName>
</protein>
<organism evidence="2 3">
    <name type="scientific">Thermomonospora umbrina</name>
    <dbReference type="NCBI Taxonomy" id="111806"/>
    <lineage>
        <taxon>Bacteria</taxon>
        <taxon>Bacillati</taxon>
        <taxon>Actinomycetota</taxon>
        <taxon>Actinomycetes</taxon>
        <taxon>Streptosporangiales</taxon>
        <taxon>Thermomonosporaceae</taxon>
        <taxon>Thermomonospora</taxon>
    </lineage>
</organism>
<evidence type="ECO:0000256" key="1">
    <source>
        <dbReference type="SAM" id="MobiDB-lite"/>
    </source>
</evidence>
<gene>
    <name evidence="2" type="ORF">DFJ69_1386</name>
</gene>
<dbReference type="EMBL" id="QTTT01000001">
    <property type="protein sequence ID" value="REE95967.1"/>
    <property type="molecule type" value="Genomic_DNA"/>
</dbReference>
<accession>A0A3D9SJU0</accession>
<dbReference type="SUPFAM" id="SSF53756">
    <property type="entry name" value="UDP-Glycosyltransferase/glycogen phosphorylase"/>
    <property type="match status" value="1"/>
</dbReference>
<dbReference type="Proteomes" id="UP000256661">
    <property type="component" value="Unassembled WGS sequence"/>
</dbReference>
<feature type="compositionally biased region" description="Basic and acidic residues" evidence="1">
    <location>
        <begin position="120"/>
        <end position="136"/>
    </location>
</feature>
<name>A0A3D9SJU0_9ACTN</name>
<dbReference type="AlphaFoldDB" id="A0A3D9SJU0"/>
<reference evidence="2 3" key="1">
    <citation type="submission" date="2018-08" db="EMBL/GenBank/DDBJ databases">
        <title>Sequencing the genomes of 1000 actinobacteria strains.</title>
        <authorList>
            <person name="Klenk H.-P."/>
        </authorList>
    </citation>
    <scope>NUCLEOTIDE SEQUENCE [LARGE SCALE GENOMIC DNA]</scope>
    <source>
        <strain evidence="2 3">DSM 43927</strain>
    </source>
</reference>
<evidence type="ECO:0000313" key="3">
    <source>
        <dbReference type="Proteomes" id="UP000256661"/>
    </source>
</evidence>
<proteinExistence type="predicted"/>
<comment type="caution">
    <text evidence="2">The sequence shown here is derived from an EMBL/GenBank/DDBJ whole genome shotgun (WGS) entry which is preliminary data.</text>
</comment>
<sequence>MAGVVLREGEVRPTRSPERVVLGIAHTVTSTVRLLECLELVRGDPRVEVVFTSADTSELSRGVPAFLEDVGARTVSWERAASTRYDLAVTAASSGPLHEIDAPLLSLPHGMGYNKVRQTTNDKRQTTNDKRQTTNDKRTYGLDADQLMHAGEVVPRVLILSHSEQRDRLADHCPQAVPRTLIAGDPAFDRLTASLPWRAAYRRALGVAPGQNLVVVTSTWGRGSLLDRRPALPAELLRGLPMDEYRVAAILHPNITAHHGEWNVRSWLADARAAGLVVIPRRSGWQAALTAADLVIGDHGSVTLYGACLGHPVLLAGFDDSAIVPGTAMADLGRMAHRLDPTRPLRPQLAEARAFGGLRSRAVENVGRCAAVLRAAMYDLMELPEPETPAFYGPADDPVPEPSPPLTAHFATTSVTGSTVRIERFPVTSDVEDPHFVIDDEERNPALRGLAETLIRRGDGLTADRSPGEVFAAYPGHRRVADVRPGTAVIWERDGSRRVITGSLDPALYPLVLHALPDPPPRVTIVVGERRDVLRVGQPSPRRS</sequence>
<evidence type="ECO:0000313" key="2">
    <source>
        <dbReference type="EMBL" id="REE95967.1"/>
    </source>
</evidence>